<dbReference type="EMBL" id="JBHSIT010000005">
    <property type="protein sequence ID" value="MFC4909179.1"/>
    <property type="molecule type" value="Genomic_DNA"/>
</dbReference>
<dbReference type="RefSeq" id="WP_378256501.1">
    <property type="nucleotide sequence ID" value="NZ_JBHSIT010000005.1"/>
</dbReference>
<feature type="domain" description="N-acetyltransferase" evidence="1">
    <location>
        <begin position="15"/>
        <end position="181"/>
    </location>
</feature>
<dbReference type="EC" id="2.3.-.-" evidence="2"/>
<dbReference type="PANTHER" id="PTHR43441:SF3">
    <property type="entry name" value="ACETYLTRANSFERASE"/>
    <property type="match status" value="1"/>
</dbReference>
<dbReference type="InterPro" id="IPR016181">
    <property type="entry name" value="Acyl_CoA_acyltransferase"/>
</dbReference>
<dbReference type="SUPFAM" id="SSF55729">
    <property type="entry name" value="Acyl-CoA N-acyltransferases (Nat)"/>
    <property type="match status" value="1"/>
</dbReference>
<dbReference type="InterPro" id="IPR051908">
    <property type="entry name" value="Ribosomal_N-acetyltransferase"/>
</dbReference>
<reference evidence="3" key="1">
    <citation type="journal article" date="2019" name="Int. J. Syst. Evol. Microbiol.">
        <title>The Global Catalogue of Microorganisms (GCM) 10K type strain sequencing project: providing services to taxonomists for standard genome sequencing and annotation.</title>
        <authorList>
            <consortium name="The Broad Institute Genomics Platform"/>
            <consortium name="The Broad Institute Genome Sequencing Center for Infectious Disease"/>
            <person name="Wu L."/>
            <person name="Ma J."/>
        </authorList>
    </citation>
    <scope>NUCLEOTIDE SEQUENCE [LARGE SCALE GENOMIC DNA]</scope>
    <source>
        <strain evidence="3">KLKA75</strain>
    </source>
</reference>
<keyword evidence="2" id="KW-0808">Transferase</keyword>
<dbReference type="PROSITE" id="PS51186">
    <property type="entry name" value="GNAT"/>
    <property type="match status" value="1"/>
</dbReference>
<name>A0ABV9U083_9ACTN</name>
<evidence type="ECO:0000313" key="2">
    <source>
        <dbReference type="EMBL" id="MFC4909179.1"/>
    </source>
</evidence>
<dbReference type="Gene3D" id="3.40.630.30">
    <property type="match status" value="1"/>
</dbReference>
<dbReference type="Pfam" id="PF13302">
    <property type="entry name" value="Acetyltransf_3"/>
    <property type="match status" value="1"/>
</dbReference>
<accession>A0ABV9U083</accession>
<protein>
    <submittedName>
        <fullName evidence="2">GNAT family N-acetyltransferase</fullName>
        <ecNumber evidence="2">2.3.-.-</ecNumber>
    </submittedName>
</protein>
<evidence type="ECO:0000313" key="3">
    <source>
        <dbReference type="Proteomes" id="UP001595872"/>
    </source>
</evidence>
<dbReference type="InterPro" id="IPR000182">
    <property type="entry name" value="GNAT_dom"/>
</dbReference>
<dbReference type="Proteomes" id="UP001595872">
    <property type="component" value="Unassembled WGS sequence"/>
</dbReference>
<proteinExistence type="predicted"/>
<organism evidence="2 3">
    <name type="scientific">Actinomadura gamaensis</name>
    <dbReference type="NCBI Taxonomy" id="1763541"/>
    <lineage>
        <taxon>Bacteria</taxon>
        <taxon>Bacillati</taxon>
        <taxon>Actinomycetota</taxon>
        <taxon>Actinomycetes</taxon>
        <taxon>Streptosporangiales</taxon>
        <taxon>Thermomonosporaceae</taxon>
        <taxon>Actinomadura</taxon>
    </lineage>
</organism>
<sequence length="187" mass="20949">MSNERPPERIDLPGLTLRRAVESDAENLMNAVNDSFEHLRPWMPWATEKQTIEAEIAWIAACRADWDRGNDFAYVMEDPDGEIVGTVALHGRLGPDAMEIGYWVHAGHTRRGHATRAAGALTAAAFGLARVERVEIHCDVANKRSAAVPPKLGYRLLAVEDDIRAAPAEEGPRMRWGITREEWERRS</sequence>
<comment type="caution">
    <text evidence="2">The sequence shown here is derived from an EMBL/GenBank/DDBJ whole genome shotgun (WGS) entry which is preliminary data.</text>
</comment>
<keyword evidence="3" id="KW-1185">Reference proteome</keyword>
<evidence type="ECO:0000259" key="1">
    <source>
        <dbReference type="PROSITE" id="PS51186"/>
    </source>
</evidence>
<dbReference type="PANTHER" id="PTHR43441">
    <property type="entry name" value="RIBOSOMAL-PROTEIN-SERINE ACETYLTRANSFERASE"/>
    <property type="match status" value="1"/>
</dbReference>
<keyword evidence="2" id="KW-0012">Acyltransferase</keyword>
<dbReference type="GO" id="GO:0016746">
    <property type="term" value="F:acyltransferase activity"/>
    <property type="evidence" value="ECO:0007669"/>
    <property type="project" value="UniProtKB-KW"/>
</dbReference>
<gene>
    <name evidence="2" type="ORF">ACFPCY_17790</name>
</gene>